<dbReference type="InterPro" id="IPR051911">
    <property type="entry name" value="SDR_oxidoreductase"/>
</dbReference>
<name>A0A428WVD3_AMYBA</name>
<comment type="caution">
    <text evidence="4">The sequence shown here is derived from an EMBL/GenBank/DDBJ whole genome shotgun (WGS) entry which is preliminary data.</text>
</comment>
<dbReference type="AlphaFoldDB" id="A0A428WVD3"/>
<dbReference type="EMBL" id="QHHU01000011">
    <property type="protein sequence ID" value="RSM47038.1"/>
    <property type="molecule type" value="Genomic_DNA"/>
</dbReference>
<evidence type="ECO:0000313" key="4">
    <source>
        <dbReference type="EMBL" id="RSM47038.1"/>
    </source>
</evidence>
<dbReference type="Proteomes" id="UP000286716">
    <property type="component" value="Unassembled WGS sequence"/>
</dbReference>
<dbReference type="PROSITE" id="PS00061">
    <property type="entry name" value="ADH_SHORT"/>
    <property type="match status" value="1"/>
</dbReference>
<organism evidence="4 5">
    <name type="scientific">Amycolatopsis balhimycina DSM 5908</name>
    <dbReference type="NCBI Taxonomy" id="1081091"/>
    <lineage>
        <taxon>Bacteria</taxon>
        <taxon>Bacillati</taxon>
        <taxon>Actinomycetota</taxon>
        <taxon>Actinomycetes</taxon>
        <taxon>Pseudonocardiales</taxon>
        <taxon>Pseudonocardiaceae</taxon>
        <taxon>Amycolatopsis</taxon>
    </lineage>
</organism>
<evidence type="ECO:0000313" key="5">
    <source>
        <dbReference type="Proteomes" id="UP000286716"/>
    </source>
</evidence>
<dbReference type="RefSeq" id="WP_020639287.1">
    <property type="nucleotide sequence ID" value="NZ_QHHU01000011.1"/>
</dbReference>
<dbReference type="Pfam" id="PF00106">
    <property type="entry name" value="adh_short"/>
    <property type="match status" value="1"/>
</dbReference>
<dbReference type="SUPFAM" id="SSF51735">
    <property type="entry name" value="NAD(P)-binding Rossmann-fold domains"/>
    <property type="match status" value="1"/>
</dbReference>
<evidence type="ECO:0000256" key="3">
    <source>
        <dbReference type="RuleBase" id="RU000363"/>
    </source>
</evidence>
<keyword evidence="2" id="KW-0560">Oxidoreductase</keyword>
<dbReference type="OrthoDB" id="9792003at2"/>
<dbReference type="CDD" id="cd05374">
    <property type="entry name" value="17beta-HSD-like_SDR_c"/>
    <property type="match status" value="1"/>
</dbReference>
<protein>
    <submittedName>
        <fullName evidence="4">KR domain-containing protein</fullName>
    </submittedName>
</protein>
<dbReference type="InterPro" id="IPR036291">
    <property type="entry name" value="NAD(P)-bd_dom_sf"/>
</dbReference>
<dbReference type="PANTHER" id="PTHR43976">
    <property type="entry name" value="SHORT CHAIN DEHYDROGENASE"/>
    <property type="match status" value="1"/>
</dbReference>
<proteinExistence type="inferred from homology"/>
<accession>A0A428WVD3</accession>
<comment type="similarity">
    <text evidence="1 3">Belongs to the short-chain dehydrogenases/reductases (SDR) family.</text>
</comment>
<dbReference type="PRINTS" id="PR00080">
    <property type="entry name" value="SDRFAMILY"/>
</dbReference>
<gene>
    <name evidence="4" type="ORF">DMA12_09890</name>
</gene>
<dbReference type="InterPro" id="IPR002347">
    <property type="entry name" value="SDR_fam"/>
</dbReference>
<dbReference type="PRINTS" id="PR00081">
    <property type="entry name" value="GDHRDH"/>
</dbReference>
<reference evidence="4 5" key="1">
    <citation type="submission" date="2018-05" db="EMBL/GenBank/DDBJ databases">
        <title>Evolution of GPA BGCs.</title>
        <authorList>
            <person name="Waglechner N."/>
            <person name="Wright G.D."/>
        </authorList>
    </citation>
    <scope>NUCLEOTIDE SEQUENCE [LARGE SCALE GENOMIC DNA]</scope>
    <source>
        <strain evidence="4 5">DSM 5908</strain>
    </source>
</reference>
<sequence>MAPDAQPRHWLITGVSGGLGRALAEQVLDRGGVVVGTLRDERQSAAFEALAPGRAFAVQLDTTDGPEVLADRAAEAVRLAGHIDVLVNNAGYGLVGAVEEVGEDELRHQMDTNFFGPLRLIRALLPHLRARGGGHLVNISSIAGFRGQAGLGLYNASKFALEGLSEALMAELKPLGIAVTVVEPGGFRTNWMGKGLRRAERRLAEYASVDELAGTMRRFDGLQPGDPARGAAAIITAVETADPPLRLPLGADAHQAVRGKLAEIARELDTWEHVSVSTSFEASGAG</sequence>
<evidence type="ECO:0000256" key="2">
    <source>
        <dbReference type="ARBA" id="ARBA00023002"/>
    </source>
</evidence>
<dbReference type="GO" id="GO:0016491">
    <property type="term" value="F:oxidoreductase activity"/>
    <property type="evidence" value="ECO:0007669"/>
    <property type="project" value="UniProtKB-KW"/>
</dbReference>
<evidence type="ECO:0000256" key="1">
    <source>
        <dbReference type="ARBA" id="ARBA00006484"/>
    </source>
</evidence>
<dbReference type="NCBIfam" id="NF004824">
    <property type="entry name" value="PRK06180.1"/>
    <property type="match status" value="1"/>
</dbReference>
<dbReference type="PANTHER" id="PTHR43976:SF16">
    <property type="entry name" value="SHORT-CHAIN DEHYDROGENASE_REDUCTASE FAMILY PROTEIN"/>
    <property type="match status" value="1"/>
</dbReference>
<keyword evidence="5" id="KW-1185">Reference proteome</keyword>
<dbReference type="Gene3D" id="3.40.50.720">
    <property type="entry name" value="NAD(P)-binding Rossmann-like Domain"/>
    <property type="match status" value="1"/>
</dbReference>
<dbReference type="InterPro" id="IPR020904">
    <property type="entry name" value="Sc_DH/Rdtase_CS"/>
</dbReference>